<feature type="region of interest" description="Disordered" evidence="4">
    <location>
        <begin position="895"/>
        <end position="954"/>
    </location>
</feature>
<reference evidence="6" key="1">
    <citation type="submission" date="2021-03" db="EMBL/GenBank/DDBJ databases">
        <authorList>
            <person name="Tagirdzhanova G."/>
        </authorList>
    </citation>
    <scope>NUCLEOTIDE SEQUENCE</scope>
</reference>
<feature type="compositionally biased region" description="Low complexity" evidence="4">
    <location>
        <begin position="21"/>
        <end position="31"/>
    </location>
</feature>
<proteinExistence type="predicted"/>
<dbReference type="PROSITE" id="PS51460">
    <property type="entry name" value="GAR"/>
    <property type="match status" value="1"/>
</dbReference>
<evidence type="ECO:0000256" key="2">
    <source>
        <dbReference type="ARBA" id="ARBA00022490"/>
    </source>
</evidence>
<feature type="region of interest" description="Disordered" evidence="4">
    <location>
        <begin position="504"/>
        <end position="535"/>
    </location>
</feature>
<dbReference type="Proteomes" id="UP000664203">
    <property type="component" value="Unassembled WGS sequence"/>
</dbReference>
<feature type="region of interest" description="Disordered" evidence="4">
    <location>
        <begin position="364"/>
        <end position="384"/>
    </location>
</feature>
<evidence type="ECO:0000256" key="3">
    <source>
        <dbReference type="ARBA" id="ARBA00023212"/>
    </source>
</evidence>
<dbReference type="InterPro" id="IPR003108">
    <property type="entry name" value="GAR_dom"/>
</dbReference>
<feature type="compositionally biased region" description="Low complexity" evidence="4">
    <location>
        <begin position="512"/>
        <end position="535"/>
    </location>
</feature>
<dbReference type="EMBL" id="CAJPDR010000479">
    <property type="protein sequence ID" value="CAF9937602.1"/>
    <property type="molecule type" value="Genomic_DNA"/>
</dbReference>
<dbReference type="OrthoDB" id="5409589at2759"/>
<feature type="compositionally biased region" description="Basic and acidic residues" evidence="4">
    <location>
        <begin position="1130"/>
        <end position="1141"/>
    </location>
</feature>
<feature type="domain" description="GAR" evidence="5">
    <location>
        <begin position="935"/>
        <end position="1011"/>
    </location>
</feature>
<evidence type="ECO:0000313" key="6">
    <source>
        <dbReference type="EMBL" id="CAF9937602.1"/>
    </source>
</evidence>
<evidence type="ECO:0000259" key="5">
    <source>
        <dbReference type="PROSITE" id="PS51460"/>
    </source>
</evidence>
<gene>
    <name evidence="6" type="ORF">ALECFALPRED_007305</name>
</gene>
<feature type="region of interest" description="Disordered" evidence="4">
    <location>
        <begin position="1130"/>
        <end position="1149"/>
    </location>
</feature>
<sequence length="1166" mass="128515">MDPIIPTPTHYFPARPRHAVSRSTSRSPSRRQPFTNRELDPLLSDLSPSSTLEALQANDIRRTGGKASRSFIQERVASTSTSERAWGIKAALTGKKVREWYAEIGEWAWPGFDQPPLEEPTRKIVQYQQEGYIDRNLSAEATRSSETNLIKKQNVGALSSKLVQEYGERIEMIRDEMETLEIEDLKDYVRNIHFKASRRSSFHGTPASFATATDYEHLDDFTAVITATIVQALPTISRLDTLLKTWSTRLLVLRQAPSFLADLDASRESMISASIAIGVHDSQQTKRRSDFSWNAFSDIRAVLQDQIAELGRCLDRMLDLLEGSADTLPDTWVDGLDNMELQYSAWVVKAERLAMNKELKNERLEKDYTQDHRDEPSELDRPLDVRHTASTLDISAQFDEIRRRADSDFDLTRQLPTEIGKSEDVVIEPSTEPSAGQFDFDFEPFPSRDALPKLGLSDNAHSQRPVVNSVDSKSLDGSPDELKTPSLPSRPSHRLLLMLAGSKANVKRPDSPDAASDTSGSGSATSNYSSSESSPEIQSAVVAEYISSPVKVTSPTLLNREPSTQTEIGGANNTLNTVPSDLVSKNTRRNGGLGHVRTRSASLQSFEVVQKHEIRKIQVQRSGSYSSALSLSDPEYSLVQRSRLSTSSASQHGVPEALCTATPMPASRKEKNQRSSAPAQTLDPGLDMPKQQPLYRQPPPVSVKPSVSARSSDREFHTPKQQLLYHSPPAIPPRPAHSAQSLDRELNMAEYRVSYHSPPAVPPRPAHSAQSLDRELDMAEHRVPYHSPPAVAPRPAHSAQSLDRELDMAEHRVSYHSPPPVPSRSAHRFEQVSDLGPGSTPVKIRQMKTSDPIDDHAAGLGEIPRTTVDLSPSNFDDQLQERISSILTELSTQIRLTSGPEPDAPEVMRPSSSSNPRTPKTGSPAWRLRRAQTSTPLPSMTLAPAQPKSFKSRSLTGEPDIKLYHLHQTGKTAPIKLFVRLVGEGGERVMVRIGGGWADLGEYLREYASHHGQRSVSNSPFDIQGLPSSPLTNQSSPRSRPGSRPGSRPASPTSSTRQNSANRLARQHTSPAVVNSPHTPQSDSPFRASPRTSWAGTDEASPSLGLAGPKTKNVDISPKKQAWVDELMEQARHSGPEKTADGESAIGGLGKVGRTKRVFFKSRKQR</sequence>
<dbReference type="Gene3D" id="3.30.920.20">
    <property type="entry name" value="Gas2-like domain"/>
    <property type="match status" value="1"/>
</dbReference>
<feature type="compositionally biased region" description="Polar residues" evidence="4">
    <location>
        <begin position="459"/>
        <end position="472"/>
    </location>
</feature>
<accession>A0A8H3G6C7</accession>
<feature type="compositionally biased region" description="Low complexity" evidence="4">
    <location>
        <begin position="1035"/>
        <end position="1057"/>
    </location>
</feature>
<feature type="region of interest" description="Disordered" evidence="4">
    <location>
        <begin position="1013"/>
        <end position="1117"/>
    </location>
</feature>
<feature type="compositionally biased region" description="Polar residues" evidence="4">
    <location>
        <begin position="1058"/>
        <end position="1095"/>
    </location>
</feature>
<keyword evidence="2" id="KW-0963">Cytoplasm</keyword>
<keyword evidence="7" id="KW-1185">Reference proteome</keyword>
<name>A0A8H3G6C7_9LECA</name>
<evidence type="ECO:0000313" key="7">
    <source>
        <dbReference type="Proteomes" id="UP000664203"/>
    </source>
</evidence>
<dbReference type="AlphaFoldDB" id="A0A8H3G6C7"/>
<feature type="region of interest" description="Disordered" evidence="4">
    <location>
        <begin position="420"/>
        <end position="492"/>
    </location>
</feature>
<evidence type="ECO:0000256" key="4">
    <source>
        <dbReference type="SAM" id="MobiDB-lite"/>
    </source>
</evidence>
<evidence type="ECO:0000256" key="1">
    <source>
        <dbReference type="ARBA" id="ARBA00004245"/>
    </source>
</evidence>
<comment type="subcellular location">
    <subcellularLocation>
        <location evidence="1">Cytoplasm</location>
        <location evidence="1">Cytoskeleton</location>
    </subcellularLocation>
</comment>
<feature type="compositionally biased region" description="Polar residues" evidence="4">
    <location>
        <begin position="1014"/>
        <end position="1034"/>
    </location>
</feature>
<comment type="caution">
    <text evidence="6">The sequence shown here is derived from an EMBL/GenBank/DDBJ whole genome shotgun (WGS) entry which is preliminary data.</text>
</comment>
<protein>
    <recommendedName>
        <fullName evidence="5">GAR domain-containing protein</fullName>
    </recommendedName>
</protein>
<feature type="region of interest" description="Disordered" evidence="4">
    <location>
        <begin position="664"/>
        <end position="717"/>
    </location>
</feature>
<organism evidence="6 7">
    <name type="scientific">Alectoria fallacina</name>
    <dbReference type="NCBI Taxonomy" id="1903189"/>
    <lineage>
        <taxon>Eukaryota</taxon>
        <taxon>Fungi</taxon>
        <taxon>Dikarya</taxon>
        <taxon>Ascomycota</taxon>
        <taxon>Pezizomycotina</taxon>
        <taxon>Lecanoromycetes</taxon>
        <taxon>OSLEUM clade</taxon>
        <taxon>Lecanoromycetidae</taxon>
        <taxon>Lecanorales</taxon>
        <taxon>Lecanorineae</taxon>
        <taxon>Parmeliaceae</taxon>
        <taxon>Alectoria</taxon>
    </lineage>
</organism>
<dbReference type="GO" id="GO:0008017">
    <property type="term" value="F:microtubule binding"/>
    <property type="evidence" value="ECO:0007669"/>
    <property type="project" value="InterPro"/>
</dbReference>
<dbReference type="GO" id="GO:0005856">
    <property type="term" value="C:cytoskeleton"/>
    <property type="evidence" value="ECO:0007669"/>
    <property type="project" value="UniProtKB-SubCell"/>
</dbReference>
<dbReference type="InterPro" id="IPR036534">
    <property type="entry name" value="GAR_dom_sf"/>
</dbReference>
<feature type="compositionally biased region" description="Polar residues" evidence="4">
    <location>
        <begin position="560"/>
        <end position="585"/>
    </location>
</feature>
<dbReference type="Pfam" id="PF02187">
    <property type="entry name" value="GAS2"/>
    <property type="match status" value="1"/>
</dbReference>
<feature type="compositionally biased region" description="Polar residues" evidence="4">
    <location>
        <begin position="910"/>
        <end position="921"/>
    </location>
</feature>
<feature type="region of interest" description="Disordered" evidence="4">
    <location>
        <begin position="1"/>
        <end position="46"/>
    </location>
</feature>
<feature type="region of interest" description="Disordered" evidence="4">
    <location>
        <begin position="560"/>
        <end position="595"/>
    </location>
</feature>
<dbReference type="SUPFAM" id="SSF143575">
    <property type="entry name" value="GAS2 domain-like"/>
    <property type="match status" value="1"/>
</dbReference>
<keyword evidence="3" id="KW-0206">Cytoskeleton</keyword>